<proteinExistence type="predicted"/>
<evidence type="ECO:0000313" key="2">
    <source>
        <dbReference type="EMBL" id="EAA0482923.1"/>
    </source>
</evidence>
<dbReference type="Pfam" id="PF08346">
    <property type="entry name" value="AntA"/>
    <property type="match status" value="1"/>
</dbReference>
<organism evidence="2">
    <name type="scientific">Shigella flexneri</name>
    <dbReference type="NCBI Taxonomy" id="623"/>
    <lineage>
        <taxon>Bacteria</taxon>
        <taxon>Pseudomonadati</taxon>
        <taxon>Pseudomonadota</taxon>
        <taxon>Gammaproteobacteria</taxon>
        <taxon>Enterobacterales</taxon>
        <taxon>Enterobacteriaceae</taxon>
        <taxon>Shigella</taxon>
    </lineage>
</organism>
<protein>
    <submittedName>
        <fullName evidence="2">AntA/AntB antirepressor family protein</fullName>
    </submittedName>
</protein>
<evidence type="ECO:0000259" key="1">
    <source>
        <dbReference type="Pfam" id="PF08346"/>
    </source>
</evidence>
<dbReference type="PANTHER" id="PTHR36180:SF1">
    <property type="entry name" value="ANTA_ANTB ANTIREPRESSOR DOMAIN-CONTAINING PROTEIN"/>
    <property type="match status" value="1"/>
</dbReference>
<name>A0A3T2UWX3_SHIFL</name>
<sequence>MTIEKSRFSSGAAPQPNVNTGVINGNDFAAIVPVIAGRIGGREANIVSAKALHKALGVGRDFTNWIKGRIDQYGFIAGTDFIRVENLSTPKRASAKTRQQIEHDYLLSLDMAKEVAMVERNEQGRAIRRYFIQCEEELQRSVPEIAARYRRQLKARLSAANNFKPMCDALNMARAEMGKTTQQRHYSNESNMIARIVLGGMTAKQWAQANGITGEPRDSMNAAQLEHLAYLESTNITLIDMGMEYEQRKGELTRLSQRWLAKRLEVNHA</sequence>
<dbReference type="AlphaFoldDB" id="A0A3T2UWX3"/>
<feature type="non-terminal residue" evidence="2">
    <location>
        <position position="269"/>
    </location>
</feature>
<reference evidence="2" key="1">
    <citation type="submission" date="2018-05" db="EMBL/GenBank/DDBJ databases">
        <authorList>
            <person name="Ashton P.M."/>
            <person name="Dallman T."/>
            <person name="Nair S."/>
            <person name="De Pinna E."/>
            <person name="Peters T."/>
            <person name="Grant K."/>
        </authorList>
    </citation>
    <scope>NUCLEOTIDE SEQUENCE [LARGE SCALE GENOMIC DNA]</scope>
    <source>
        <strain evidence="2">397720</strain>
    </source>
</reference>
<feature type="domain" description="AntA/AntB antirepressor" evidence="1">
    <location>
        <begin position="47"/>
        <end position="121"/>
    </location>
</feature>
<dbReference type="InterPro" id="IPR013557">
    <property type="entry name" value="AntA/B_antirep"/>
</dbReference>
<comment type="caution">
    <text evidence="2">The sequence shown here is derived from an EMBL/GenBank/DDBJ whole genome shotgun (WGS) entry which is preliminary data.</text>
</comment>
<dbReference type="Proteomes" id="UP000839563">
    <property type="component" value="Unassembled WGS sequence"/>
</dbReference>
<dbReference type="RefSeq" id="WP_000151282.1">
    <property type="nucleotide sequence ID" value="NZ_CABVUP010000021.1"/>
</dbReference>
<dbReference type="EMBL" id="AAAAHL010000089">
    <property type="protein sequence ID" value="EAA0482923.1"/>
    <property type="molecule type" value="Genomic_DNA"/>
</dbReference>
<accession>A0A3T2UWX3</accession>
<dbReference type="PANTHER" id="PTHR36180">
    <property type="entry name" value="DNA-BINDING PROTEIN-RELATED-RELATED"/>
    <property type="match status" value="1"/>
</dbReference>
<gene>
    <name evidence="2" type="ORF">DK174_13430</name>
</gene>